<evidence type="ECO:0000313" key="8">
    <source>
        <dbReference type="Proteomes" id="UP000593836"/>
    </source>
</evidence>
<evidence type="ECO:0000256" key="4">
    <source>
        <dbReference type="ARBA" id="ARBA00023316"/>
    </source>
</evidence>
<dbReference type="GO" id="GO:0009253">
    <property type="term" value="P:peptidoglycan catabolic process"/>
    <property type="evidence" value="ECO:0007669"/>
    <property type="project" value="InterPro"/>
</dbReference>
<keyword evidence="5" id="KW-0732">Signal</keyword>
<reference evidence="7 8" key="1">
    <citation type="submission" date="2020-05" db="EMBL/GenBank/DDBJ databases">
        <title>Sulfurimonas marisnigri, sp. nov., and Sulfurimonas baltica, sp. nov., manganese oxide reducing chemolithoautotrophs of the class Epsilonproteobacteria isolated from the pelagic redoxclines of the Black and Baltic Seas and emended description of the genus Sulfurimonas.</title>
        <authorList>
            <person name="Henkel J.V."/>
            <person name="Laudan C."/>
            <person name="Werner J."/>
            <person name="Neu T."/>
            <person name="Plewe S."/>
            <person name="Sproer C."/>
            <person name="Bunk B."/>
            <person name="Schulz-Vogt H.N."/>
        </authorList>
    </citation>
    <scope>NUCLEOTIDE SEQUENCE [LARGE SCALE GENOMIC DNA]</scope>
    <source>
        <strain evidence="7 8">SoZ1</strain>
    </source>
</reference>
<comment type="catalytic activity">
    <reaction evidence="1">
        <text>Hydrolyzes the link between N-acetylmuramoyl residues and L-amino acid residues in certain cell-wall glycopeptides.</text>
        <dbReference type="EC" id="3.5.1.28"/>
    </reaction>
</comment>
<sequence length="217" mass="25141">MTKLFLLLISLSLSLAALEIRQTPIKFTKLRYQLTKEYIKTHYEIDANNINIIPKIVVVHHTAIDDYRKSLARFSDEKLPSDRPDIDDGSPSVNVSTHFMVERDGTIHQLMPLKYMARHVIGLNYSSIGIENVGGENSKDNLTEAQLKANVNIIEYLQQKYASIRYVVGHYEYRCFEGDDLWLEKDKSYRTKKDDPSKRFMEELFGKLDSFTRAPCD</sequence>
<name>A0A7S7LZW1_9BACT</name>
<dbReference type="Pfam" id="PF01510">
    <property type="entry name" value="Amidase_2"/>
    <property type="match status" value="1"/>
</dbReference>
<dbReference type="InterPro" id="IPR051206">
    <property type="entry name" value="NAMLAA_amidase_2"/>
</dbReference>
<organism evidence="7 8">
    <name type="scientific">Candidatus Sulfurimonas marisnigri</name>
    <dbReference type="NCBI Taxonomy" id="2740405"/>
    <lineage>
        <taxon>Bacteria</taxon>
        <taxon>Pseudomonadati</taxon>
        <taxon>Campylobacterota</taxon>
        <taxon>Epsilonproteobacteria</taxon>
        <taxon>Campylobacterales</taxon>
        <taxon>Sulfurimonadaceae</taxon>
        <taxon>Sulfurimonas</taxon>
    </lineage>
</organism>
<dbReference type="Gene3D" id="3.40.80.10">
    <property type="entry name" value="Peptidoglycan recognition protein-like"/>
    <property type="match status" value="1"/>
</dbReference>
<dbReference type="CDD" id="cd06583">
    <property type="entry name" value="PGRP"/>
    <property type="match status" value="1"/>
</dbReference>
<dbReference type="KEGG" id="smas:HUE87_10635"/>
<evidence type="ECO:0000313" key="7">
    <source>
        <dbReference type="EMBL" id="QOY54320.1"/>
    </source>
</evidence>
<dbReference type="EMBL" id="CP054493">
    <property type="protein sequence ID" value="QOY54320.1"/>
    <property type="molecule type" value="Genomic_DNA"/>
</dbReference>
<feature type="domain" description="N-acetylmuramoyl-L-alanine amidase" evidence="6">
    <location>
        <begin position="42"/>
        <end position="188"/>
    </location>
</feature>
<keyword evidence="4" id="KW-0961">Cell wall biogenesis/degradation</keyword>
<dbReference type="InterPro" id="IPR036505">
    <property type="entry name" value="Amidase/PGRP_sf"/>
</dbReference>
<dbReference type="SUPFAM" id="SSF55846">
    <property type="entry name" value="N-acetylmuramoyl-L-alanine amidase-like"/>
    <property type="match status" value="1"/>
</dbReference>
<dbReference type="Proteomes" id="UP000593836">
    <property type="component" value="Chromosome"/>
</dbReference>
<dbReference type="AlphaFoldDB" id="A0A7S7LZW1"/>
<proteinExistence type="predicted"/>
<evidence type="ECO:0000256" key="2">
    <source>
        <dbReference type="ARBA" id="ARBA00011901"/>
    </source>
</evidence>
<protein>
    <recommendedName>
        <fullName evidence="2">N-acetylmuramoyl-L-alanine amidase</fullName>
        <ecNumber evidence="2">3.5.1.28</ecNumber>
    </recommendedName>
</protein>
<accession>A0A7S7LZW1</accession>
<evidence type="ECO:0000259" key="6">
    <source>
        <dbReference type="SMART" id="SM00644"/>
    </source>
</evidence>
<dbReference type="RefSeq" id="WP_194366365.1">
    <property type="nucleotide sequence ID" value="NZ_CP054493.1"/>
</dbReference>
<evidence type="ECO:0000256" key="5">
    <source>
        <dbReference type="SAM" id="SignalP"/>
    </source>
</evidence>
<dbReference type="PANTHER" id="PTHR30417">
    <property type="entry name" value="N-ACETYLMURAMOYL-L-ALANINE AMIDASE AMID"/>
    <property type="match status" value="1"/>
</dbReference>
<dbReference type="SMART" id="SM00644">
    <property type="entry name" value="Ami_2"/>
    <property type="match status" value="1"/>
</dbReference>
<dbReference type="GO" id="GO:0071555">
    <property type="term" value="P:cell wall organization"/>
    <property type="evidence" value="ECO:0007669"/>
    <property type="project" value="UniProtKB-KW"/>
</dbReference>
<dbReference type="EC" id="3.5.1.28" evidence="2"/>
<feature type="chain" id="PRO_5032357189" description="N-acetylmuramoyl-L-alanine amidase" evidence="5">
    <location>
        <begin position="17"/>
        <end position="217"/>
    </location>
</feature>
<evidence type="ECO:0000256" key="3">
    <source>
        <dbReference type="ARBA" id="ARBA00022801"/>
    </source>
</evidence>
<dbReference type="InterPro" id="IPR002502">
    <property type="entry name" value="Amidase_domain"/>
</dbReference>
<feature type="signal peptide" evidence="5">
    <location>
        <begin position="1"/>
        <end position="16"/>
    </location>
</feature>
<dbReference type="GO" id="GO:0009254">
    <property type="term" value="P:peptidoglycan turnover"/>
    <property type="evidence" value="ECO:0007669"/>
    <property type="project" value="TreeGrafter"/>
</dbReference>
<keyword evidence="8" id="KW-1185">Reference proteome</keyword>
<evidence type="ECO:0000256" key="1">
    <source>
        <dbReference type="ARBA" id="ARBA00001561"/>
    </source>
</evidence>
<gene>
    <name evidence="7" type="ORF">HUE87_10635</name>
</gene>
<keyword evidence="3" id="KW-0378">Hydrolase</keyword>
<dbReference type="GO" id="GO:0008745">
    <property type="term" value="F:N-acetylmuramoyl-L-alanine amidase activity"/>
    <property type="evidence" value="ECO:0007669"/>
    <property type="project" value="UniProtKB-EC"/>
</dbReference>
<dbReference type="PANTHER" id="PTHR30417:SF1">
    <property type="entry name" value="N-ACETYLMURAMOYL-L-ALANINE AMIDASE AMID"/>
    <property type="match status" value="1"/>
</dbReference>